<keyword evidence="2" id="KW-1185">Reference proteome</keyword>
<dbReference type="EMBL" id="CP042808">
    <property type="protein sequence ID" value="QEE86011.1"/>
    <property type="molecule type" value="Genomic_DNA"/>
</dbReference>
<dbReference type="Proteomes" id="UP000287027">
    <property type="component" value="Chromosome"/>
</dbReference>
<organism evidence="1 2">
    <name type="scientific">Acetobacter oryzoeni</name>
    <dbReference type="NCBI Taxonomy" id="2500548"/>
    <lineage>
        <taxon>Bacteria</taxon>
        <taxon>Pseudomonadati</taxon>
        <taxon>Pseudomonadota</taxon>
        <taxon>Alphaproteobacteria</taxon>
        <taxon>Acetobacterales</taxon>
        <taxon>Acetobacteraceae</taxon>
        <taxon>Acetobacter</taxon>
    </lineage>
</organism>
<accession>A0A5B9GIA0</accession>
<dbReference type="AlphaFoldDB" id="A0A5B9GIA0"/>
<proteinExistence type="predicted"/>
<protein>
    <submittedName>
        <fullName evidence="1">Uncharacterized protein</fullName>
    </submittedName>
</protein>
<dbReference type="RefSeq" id="WP_128105849.1">
    <property type="nucleotide sequence ID" value="NZ_CP042808.1"/>
</dbReference>
<name>A0A5B9GIA0_9PROT</name>
<reference evidence="1 2" key="1">
    <citation type="submission" date="2019-08" db="EMBL/GenBank/DDBJ databases">
        <title>Acetobacter oryzioeni sp. nov., isolated from Korean rice wine vinegar.</title>
        <authorList>
            <person name="Baek J.H."/>
            <person name="Kim K.H."/>
            <person name="Jeon C.O."/>
            <person name="Han D.M."/>
        </authorList>
    </citation>
    <scope>NUCLEOTIDE SEQUENCE [LARGE SCALE GENOMIC DNA]</scope>
    <source>
        <strain evidence="1 2">B6</strain>
    </source>
</reference>
<sequence length="89" mass="10094">MNDDLSKMKRAYESASKIEDENIREVLGEIALSMCQLAIVVRAHNSSISTILSEMDVDHRELFSMTNEMTNDIETGMKELAAKLWKVSE</sequence>
<evidence type="ECO:0000313" key="1">
    <source>
        <dbReference type="EMBL" id="QEE86011.1"/>
    </source>
</evidence>
<dbReference type="KEGG" id="aoy:EOV40_010035"/>
<gene>
    <name evidence="1" type="ORF">EOV40_010035</name>
</gene>
<evidence type="ECO:0000313" key="2">
    <source>
        <dbReference type="Proteomes" id="UP000287027"/>
    </source>
</evidence>